<protein>
    <submittedName>
        <fullName evidence="2">Uncharacterized protein</fullName>
    </submittedName>
</protein>
<keyword evidence="3" id="KW-1185">Reference proteome</keyword>
<evidence type="ECO:0000313" key="2">
    <source>
        <dbReference type="EMBL" id="KAF9677806.1"/>
    </source>
</evidence>
<feature type="compositionally biased region" description="Polar residues" evidence="1">
    <location>
        <begin position="78"/>
        <end position="96"/>
    </location>
</feature>
<comment type="caution">
    <text evidence="2">The sequence shown here is derived from an EMBL/GenBank/DDBJ whole genome shotgun (WGS) entry which is preliminary data.</text>
</comment>
<feature type="region of interest" description="Disordered" evidence="1">
    <location>
        <begin position="77"/>
        <end position="121"/>
    </location>
</feature>
<proteinExistence type="predicted"/>
<accession>A0A835K1D9</accession>
<gene>
    <name evidence="2" type="ORF">SADUNF_Sadunf08G0146100</name>
</gene>
<sequence>MSGFRDEEGKRFAGKGIDAKTFLPCQGRPLRLPVSFGKFLLQVRNLRQLVRSFRFTYKDALEKVVKSTCKDALEKVTSESIQNSEESTKQMIQSTIRGEETRSTKHLIQSGISDDETRTKR</sequence>
<dbReference type="EMBL" id="JADGMS010000008">
    <property type="protein sequence ID" value="KAF9677806.1"/>
    <property type="molecule type" value="Genomic_DNA"/>
</dbReference>
<name>A0A835K1D9_9ROSI</name>
<evidence type="ECO:0000313" key="3">
    <source>
        <dbReference type="Proteomes" id="UP000657918"/>
    </source>
</evidence>
<organism evidence="2 3">
    <name type="scientific">Salix dunnii</name>
    <dbReference type="NCBI Taxonomy" id="1413687"/>
    <lineage>
        <taxon>Eukaryota</taxon>
        <taxon>Viridiplantae</taxon>
        <taxon>Streptophyta</taxon>
        <taxon>Embryophyta</taxon>
        <taxon>Tracheophyta</taxon>
        <taxon>Spermatophyta</taxon>
        <taxon>Magnoliopsida</taxon>
        <taxon>eudicotyledons</taxon>
        <taxon>Gunneridae</taxon>
        <taxon>Pentapetalae</taxon>
        <taxon>rosids</taxon>
        <taxon>fabids</taxon>
        <taxon>Malpighiales</taxon>
        <taxon>Salicaceae</taxon>
        <taxon>Saliceae</taxon>
        <taxon>Salix</taxon>
    </lineage>
</organism>
<dbReference type="AlphaFoldDB" id="A0A835K1D9"/>
<evidence type="ECO:0000256" key="1">
    <source>
        <dbReference type="SAM" id="MobiDB-lite"/>
    </source>
</evidence>
<dbReference type="Proteomes" id="UP000657918">
    <property type="component" value="Chromosome 8"/>
</dbReference>
<reference evidence="2 3" key="1">
    <citation type="submission" date="2020-10" db="EMBL/GenBank/DDBJ databases">
        <title>Plant Genome Project.</title>
        <authorList>
            <person name="Zhang R.-G."/>
        </authorList>
    </citation>
    <scope>NUCLEOTIDE SEQUENCE [LARGE SCALE GENOMIC DNA]</scope>
    <source>
        <strain evidence="2">FAFU-HL-1</strain>
        <tissue evidence="2">Leaf</tissue>
    </source>
</reference>